<dbReference type="InterPro" id="IPR029069">
    <property type="entry name" value="HotDog_dom_sf"/>
</dbReference>
<evidence type="ECO:0008006" key="3">
    <source>
        <dbReference type="Google" id="ProtNLM"/>
    </source>
</evidence>
<sequence>MEVLSPTFPRDLAVHVLLDDAPHYKGSIHDDAVARARGYKAALIPGAFVYGHISRLAIEAWGKRWAESGAMSARFRRPVYNHDDLVVSAGPLEDDGRFARAEVTVRNGDDETVASGWVALPHEPLSAPDPAALAILPPPEIPPAIGPGELPVDAPLHSRDRILTAEDFATSLSAFGERHPLYADPGFVHSGMLMRMAMGDTNSGWKFPAPVVLVSAEAQHFQLVYPGRHIRTAGRIAETYERKGRHYFVSEEFLLADGAVAARYRRTQIYG</sequence>
<dbReference type="CDD" id="cd03441">
    <property type="entry name" value="R_hydratase_like"/>
    <property type="match status" value="1"/>
</dbReference>
<dbReference type="SUPFAM" id="SSF54637">
    <property type="entry name" value="Thioesterase/thiol ester dehydrase-isomerase"/>
    <property type="match status" value="2"/>
</dbReference>
<protein>
    <recommendedName>
        <fullName evidence="3">MaoC-like domain-containing protein</fullName>
    </recommendedName>
</protein>
<dbReference type="Gene3D" id="3.10.129.10">
    <property type="entry name" value="Hotdog Thioesterase"/>
    <property type="match status" value="2"/>
</dbReference>
<evidence type="ECO:0000313" key="2">
    <source>
        <dbReference type="Proteomes" id="UP001156691"/>
    </source>
</evidence>
<comment type="caution">
    <text evidence="1">The sequence shown here is derived from an EMBL/GenBank/DDBJ whole genome shotgun (WGS) entry which is preliminary data.</text>
</comment>
<dbReference type="Proteomes" id="UP001156691">
    <property type="component" value="Unassembled WGS sequence"/>
</dbReference>
<dbReference type="EMBL" id="BSNS01000011">
    <property type="protein sequence ID" value="GLQ55618.1"/>
    <property type="molecule type" value="Genomic_DNA"/>
</dbReference>
<organism evidence="1 2">
    <name type="scientific">Devosia nitrariae</name>
    <dbReference type="NCBI Taxonomy" id="2071872"/>
    <lineage>
        <taxon>Bacteria</taxon>
        <taxon>Pseudomonadati</taxon>
        <taxon>Pseudomonadota</taxon>
        <taxon>Alphaproteobacteria</taxon>
        <taxon>Hyphomicrobiales</taxon>
        <taxon>Devosiaceae</taxon>
        <taxon>Devosia</taxon>
    </lineage>
</organism>
<reference evidence="2" key="1">
    <citation type="journal article" date="2019" name="Int. J. Syst. Evol. Microbiol.">
        <title>The Global Catalogue of Microorganisms (GCM) 10K type strain sequencing project: providing services to taxonomists for standard genome sequencing and annotation.</title>
        <authorList>
            <consortium name="The Broad Institute Genomics Platform"/>
            <consortium name="The Broad Institute Genome Sequencing Center for Infectious Disease"/>
            <person name="Wu L."/>
            <person name="Ma J."/>
        </authorList>
    </citation>
    <scope>NUCLEOTIDE SEQUENCE [LARGE SCALE GENOMIC DNA]</scope>
    <source>
        <strain evidence="2">NBRC 112416</strain>
    </source>
</reference>
<evidence type="ECO:0000313" key="1">
    <source>
        <dbReference type="EMBL" id="GLQ55618.1"/>
    </source>
</evidence>
<gene>
    <name evidence="1" type="ORF">GCM10010862_28770</name>
</gene>
<proteinExistence type="predicted"/>
<keyword evidence="2" id="KW-1185">Reference proteome</keyword>
<accession>A0ABQ5W6E1</accession>
<dbReference type="RefSeq" id="WP_284341007.1">
    <property type="nucleotide sequence ID" value="NZ_BSNS01000011.1"/>
</dbReference>
<name>A0ABQ5W6E1_9HYPH</name>